<name>A0A4R7JKS3_9GAMM</name>
<accession>A0A4R7JKS3</accession>
<keyword evidence="3" id="KW-1185">Reference proteome</keyword>
<dbReference type="CDD" id="cd00158">
    <property type="entry name" value="RHOD"/>
    <property type="match status" value="1"/>
</dbReference>
<organism evidence="2 3">
    <name type="scientific">Halospina denitrificans</name>
    <dbReference type="NCBI Taxonomy" id="332522"/>
    <lineage>
        <taxon>Bacteria</taxon>
        <taxon>Pseudomonadati</taxon>
        <taxon>Pseudomonadota</taxon>
        <taxon>Gammaproteobacteria</taxon>
        <taxon>Halospina</taxon>
    </lineage>
</organism>
<dbReference type="SUPFAM" id="SSF52821">
    <property type="entry name" value="Rhodanese/Cell cycle control phosphatase"/>
    <property type="match status" value="1"/>
</dbReference>
<dbReference type="OrthoDB" id="9808735at2"/>
<dbReference type="EMBL" id="SOAX01000006">
    <property type="protein sequence ID" value="TDT38602.1"/>
    <property type="molecule type" value="Genomic_DNA"/>
</dbReference>
<evidence type="ECO:0000259" key="1">
    <source>
        <dbReference type="PROSITE" id="PS50206"/>
    </source>
</evidence>
<protein>
    <submittedName>
        <fullName evidence="2">Rhodanese-related sulfurtransferase</fullName>
    </submittedName>
</protein>
<dbReference type="PROSITE" id="PS50206">
    <property type="entry name" value="RHODANESE_3"/>
    <property type="match status" value="1"/>
</dbReference>
<dbReference type="AlphaFoldDB" id="A0A4R7JKS3"/>
<dbReference type="SMART" id="SM00450">
    <property type="entry name" value="RHOD"/>
    <property type="match status" value="1"/>
</dbReference>
<dbReference type="GO" id="GO:0016740">
    <property type="term" value="F:transferase activity"/>
    <property type="evidence" value="ECO:0007669"/>
    <property type="project" value="UniProtKB-KW"/>
</dbReference>
<comment type="caution">
    <text evidence="2">The sequence shown here is derived from an EMBL/GenBank/DDBJ whole genome shotgun (WGS) entry which is preliminary data.</text>
</comment>
<evidence type="ECO:0000313" key="3">
    <source>
        <dbReference type="Proteomes" id="UP000295830"/>
    </source>
</evidence>
<dbReference type="Proteomes" id="UP000295830">
    <property type="component" value="Unassembled WGS sequence"/>
</dbReference>
<feature type="domain" description="Rhodanese" evidence="1">
    <location>
        <begin position="72"/>
        <end position="160"/>
    </location>
</feature>
<evidence type="ECO:0000313" key="2">
    <source>
        <dbReference type="EMBL" id="TDT38602.1"/>
    </source>
</evidence>
<proteinExistence type="predicted"/>
<gene>
    <name evidence="2" type="ORF">DES49_2583</name>
</gene>
<sequence>MKMEVRARHSGVFQAPQALSQAIVSLFFLLPAMGAAEDVCEAEAAWLEQMNAQSHTSRTINNDCFVRIDEVSPEERLIVDTRPSAAFRNVHIQGSLNLHEQELIHSKALKSRSLLVVDQGFHRTKPAQLCQQALDQGFEDIQILLGGLASWDSAGRELKGHSWAKDQLHTVEPRDLFAELYTQRVSLALTGKQSGFFESSGSGAVRINRFENNDELRKELPEALRRQSEDGRYPVVLVGEDPELEHLARQYRYLFVSTRGEEQLSNFYRNEKRMAENRDEVPERYQCSNS</sequence>
<dbReference type="Gene3D" id="3.40.250.10">
    <property type="entry name" value="Rhodanese-like domain"/>
    <property type="match status" value="1"/>
</dbReference>
<dbReference type="InterPro" id="IPR001763">
    <property type="entry name" value="Rhodanese-like_dom"/>
</dbReference>
<reference evidence="2 3" key="1">
    <citation type="submission" date="2019-03" db="EMBL/GenBank/DDBJ databases">
        <title>Genomic Encyclopedia of Type Strains, Phase IV (KMG-IV): sequencing the most valuable type-strain genomes for metagenomic binning, comparative biology and taxonomic classification.</title>
        <authorList>
            <person name="Goeker M."/>
        </authorList>
    </citation>
    <scope>NUCLEOTIDE SEQUENCE [LARGE SCALE GENOMIC DNA]</scope>
    <source>
        <strain evidence="2 3">DSM 15505</strain>
    </source>
</reference>
<dbReference type="InterPro" id="IPR036873">
    <property type="entry name" value="Rhodanese-like_dom_sf"/>
</dbReference>
<keyword evidence="2" id="KW-0808">Transferase</keyword>
<dbReference type="Pfam" id="PF00581">
    <property type="entry name" value="Rhodanese"/>
    <property type="match status" value="1"/>
</dbReference>
<dbReference type="RefSeq" id="WP_133736814.1">
    <property type="nucleotide sequence ID" value="NZ_SOAX01000006.1"/>
</dbReference>